<organism evidence="1 2">
    <name type="scientific">Hypsizygus marmoreus</name>
    <name type="common">White beech mushroom</name>
    <name type="synonym">Agaricus marmoreus</name>
    <dbReference type="NCBI Taxonomy" id="39966"/>
    <lineage>
        <taxon>Eukaryota</taxon>
        <taxon>Fungi</taxon>
        <taxon>Dikarya</taxon>
        <taxon>Basidiomycota</taxon>
        <taxon>Agaricomycotina</taxon>
        <taxon>Agaricomycetes</taxon>
        <taxon>Agaricomycetidae</taxon>
        <taxon>Agaricales</taxon>
        <taxon>Tricholomatineae</taxon>
        <taxon>Lyophyllaceae</taxon>
        <taxon>Hypsizygus</taxon>
    </lineage>
</organism>
<keyword evidence="2" id="KW-1185">Reference proteome</keyword>
<dbReference type="Proteomes" id="UP000076154">
    <property type="component" value="Unassembled WGS sequence"/>
</dbReference>
<comment type="caution">
    <text evidence="1">The sequence shown here is derived from an EMBL/GenBank/DDBJ whole genome shotgun (WGS) entry which is preliminary data.</text>
</comment>
<dbReference type="EMBL" id="LUEZ02000095">
    <property type="protein sequence ID" value="RDB14955.1"/>
    <property type="molecule type" value="Genomic_DNA"/>
</dbReference>
<name>A0A369J3K1_HYPMA</name>
<accession>A0A369J3K1</accession>
<dbReference type="InParanoid" id="A0A369J3K1"/>
<reference evidence="1" key="1">
    <citation type="submission" date="2018-04" db="EMBL/GenBank/DDBJ databases">
        <title>Whole genome sequencing of Hypsizygus marmoreus.</title>
        <authorList>
            <person name="Choi I.-G."/>
            <person name="Min B."/>
            <person name="Kim J.-G."/>
            <person name="Kim S."/>
            <person name="Oh Y.-L."/>
            <person name="Kong W.-S."/>
            <person name="Park H."/>
            <person name="Jeong J."/>
            <person name="Song E.-S."/>
        </authorList>
    </citation>
    <scope>NUCLEOTIDE SEQUENCE [LARGE SCALE GENOMIC DNA]</scope>
    <source>
        <strain evidence="1">51987-8</strain>
    </source>
</reference>
<proteinExistence type="predicted"/>
<gene>
    <name evidence="1" type="ORF">Hypma_016166</name>
</gene>
<sequence>MQTSSLMWHRVIILTQEIRISPPSGRQFSSLLRRTRIGCRDCAFQRLLLLIFRIVELNRDEWDEWKSSELHLPWPVFKDATSLR</sequence>
<evidence type="ECO:0000313" key="2">
    <source>
        <dbReference type="Proteomes" id="UP000076154"/>
    </source>
</evidence>
<protein>
    <submittedName>
        <fullName evidence="1">Uncharacterized protein</fullName>
    </submittedName>
</protein>
<evidence type="ECO:0000313" key="1">
    <source>
        <dbReference type="EMBL" id="RDB14955.1"/>
    </source>
</evidence>
<dbReference type="AlphaFoldDB" id="A0A369J3K1"/>